<organism evidence="11 12">
    <name type="scientific">Heracleum sosnowskyi</name>
    <dbReference type="NCBI Taxonomy" id="360622"/>
    <lineage>
        <taxon>Eukaryota</taxon>
        <taxon>Viridiplantae</taxon>
        <taxon>Streptophyta</taxon>
        <taxon>Embryophyta</taxon>
        <taxon>Tracheophyta</taxon>
        <taxon>Spermatophyta</taxon>
        <taxon>Magnoliopsida</taxon>
        <taxon>eudicotyledons</taxon>
        <taxon>Gunneridae</taxon>
        <taxon>Pentapetalae</taxon>
        <taxon>asterids</taxon>
        <taxon>campanulids</taxon>
        <taxon>Apiales</taxon>
        <taxon>Apiaceae</taxon>
        <taxon>Apioideae</taxon>
        <taxon>apioid superclade</taxon>
        <taxon>Tordylieae</taxon>
        <taxon>Tordyliinae</taxon>
        <taxon>Heracleum</taxon>
    </lineage>
</organism>
<dbReference type="Proteomes" id="UP001237642">
    <property type="component" value="Unassembled WGS sequence"/>
</dbReference>
<dbReference type="InterPro" id="IPR001841">
    <property type="entry name" value="Znf_RING"/>
</dbReference>
<proteinExistence type="predicted"/>
<keyword evidence="7" id="KW-0862">Zinc</keyword>
<dbReference type="GO" id="GO:0061630">
    <property type="term" value="F:ubiquitin protein ligase activity"/>
    <property type="evidence" value="ECO:0007669"/>
    <property type="project" value="UniProtKB-EC"/>
</dbReference>
<reference evidence="11" key="2">
    <citation type="submission" date="2023-05" db="EMBL/GenBank/DDBJ databases">
        <authorList>
            <person name="Schelkunov M.I."/>
        </authorList>
    </citation>
    <scope>NUCLEOTIDE SEQUENCE</scope>
    <source>
        <strain evidence="11">Hsosn_3</strain>
        <tissue evidence="11">Leaf</tissue>
    </source>
</reference>
<dbReference type="PANTHER" id="PTHR15710:SF161">
    <property type="entry name" value="E3 UBIQUITIN-PROTEIN LIGASE RING1-LIKE"/>
    <property type="match status" value="1"/>
</dbReference>
<evidence type="ECO:0000256" key="9">
    <source>
        <dbReference type="SAM" id="MobiDB-lite"/>
    </source>
</evidence>
<evidence type="ECO:0000256" key="4">
    <source>
        <dbReference type="ARBA" id="ARBA00022723"/>
    </source>
</evidence>
<keyword evidence="3 11" id="KW-0808">Transferase</keyword>
<dbReference type="GO" id="GO:0005737">
    <property type="term" value="C:cytoplasm"/>
    <property type="evidence" value="ECO:0007669"/>
    <property type="project" value="TreeGrafter"/>
</dbReference>
<dbReference type="GO" id="GO:0008270">
    <property type="term" value="F:zinc ion binding"/>
    <property type="evidence" value="ECO:0007669"/>
    <property type="project" value="UniProtKB-KW"/>
</dbReference>
<evidence type="ECO:0000256" key="1">
    <source>
        <dbReference type="ARBA" id="ARBA00000900"/>
    </source>
</evidence>
<dbReference type="EC" id="2.3.2.27" evidence="2"/>
<keyword evidence="4" id="KW-0479">Metal-binding</keyword>
<feature type="region of interest" description="Disordered" evidence="9">
    <location>
        <begin position="249"/>
        <end position="332"/>
    </location>
</feature>
<evidence type="ECO:0000256" key="8">
    <source>
        <dbReference type="PROSITE-ProRule" id="PRU00175"/>
    </source>
</evidence>
<dbReference type="InterPro" id="IPR013083">
    <property type="entry name" value="Znf_RING/FYVE/PHD"/>
</dbReference>
<feature type="domain" description="RING-type" evidence="10">
    <location>
        <begin position="198"/>
        <end position="239"/>
    </location>
</feature>
<dbReference type="FunFam" id="3.30.40.10:FF:000022">
    <property type="entry name" value="E3 ubiquitin-protein ligase RING1-like"/>
    <property type="match status" value="1"/>
</dbReference>
<evidence type="ECO:0000256" key="6">
    <source>
        <dbReference type="ARBA" id="ARBA00022786"/>
    </source>
</evidence>
<evidence type="ECO:0000256" key="2">
    <source>
        <dbReference type="ARBA" id="ARBA00012483"/>
    </source>
</evidence>
<dbReference type="Gene3D" id="3.30.40.10">
    <property type="entry name" value="Zinc/RING finger domain, C3HC4 (zinc finger)"/>
    <property type="match status" value="1"/>
</dbReference>
<comment type="catalytic activity">
    <reaction evidence="1">
        <text>S-ubiquitinyl-[E2 ubiquitin-conjugating enzyme]-L-cysteine + [acceptor protein]-L-lysine = [E2 ubiquitin-conjugating enzyme]-L-cysteine + N(6)-ubiquitinyl-[acceptor protein]-L-lysine.</text>
        <dbReference type="EC" id="2.3.2.27"/>
    </reaction>
</comment>
<dbReference type="InterPro" id="IPR039525">
    <property type="entry name" value="RNF126-like_zinc-ribbon"/>
</dbReference>
<evidence type="ECO:0000313" key="11">
    <source>
        <dbReference type="EMBL" id="KAK1387283.1"/>
    </source>
</evidence>
<evidence type="ECO:0000256" key="5">
    <source>
        <dbReference type="ARBA" id="ARBA00022771"/>
    </source>
</evidence>
<keyword evidence="5 8" id="KW-0863">Zinc-finger</keyword>
<protein>
    <recommendedName>
        <fullName evidence="2">RING-type E3 ubiquitin transferase</fullName>
        <ecNumber evidence="2">2.3.2.27</ecNumber>
    </recommendedName>
</protein>
<keyword evidence="6" id="KW-0833">Ubl conjugation pathway</keyword>
<dbReference type="PROSITE" id="PS50089">
    <property type="entry name" value="ZF_RING_2"/>
    <property type="match status" value="1"/>
</dbReference>
<comment type="caution">
    <text evidence="11">The sequence shown here is derived from an EMBL/GenBank/DDBJ whole genome shotgun (WGS) entry which is preliminary data.</text>
</comment>
<reference evidence="11" key="1">
    <citation type="submission" date="2023-02" db="EMBL/GenBank/DDBJ databases">
        <title>Genome of toxic invasive species Heracleum sosnowskyi carries increased number of genes despite the absence of recent whole-genome duplications.</title>
        <authorList>
            <person name="Schelkunov M."/>
            <person name="Shtratnikova V."/>
            <person name="Makarenko M."/>
            <person name="Klepikova A."/>
            <person name="Omelchenko D."/>
            <person name="Novikova G."/>
            <person name="Obukhova E."/>
            <person name="Bogdanov V."/>
            <person name="Penin A."/>
            <person name="Logacheva M."/>
        </authorList>
    </citation>
    <scope>NUCLEOTIDE SEQUENCE</scope>
    <source>
        <strain evidence="11">Hsosn_3</strain>
        <tissue evidence="11">Leaf</tissue>
    </source>
</reference>
<dbReference type="AlphaFoldDB" id="A0AAD8IMB1"/>
<accession>A0AAD8IMB1</accession>
<dbReference type="Pfam" id="PF14369">
    <property type="entry name" value="Zn_ribbon_19"/>
    <property type="match status" value="1"/>
</dbReference>
<keyword evidence="12" id="KW-1185">Reference proteome</keyword>
<name>A0AAD8IMB1_9APIA</name>
<dbReference type="PANTHER" id="PTHR15710">
    <property type="entry name" value="E3 UBIQUITIN-PROTEIN LIGASE PRAJA"/>
    <property type="match status" value="1"/>
</dbReference>
<feature type="compositionally biased region" description="Gly residues" evidence="9">
    <location>
        <begin position="315"/>
        <end position="325"/>
    </location>
</feature>
<dbReference type="GO" id="GO:0016567">
    <property type="term" value="P:protein ubiquitination"/>
    <property type="evidence" value="ECO:0007669"/>
    <property type="project" value="TreeGrafter"/>
</dbReference>
<dbReference type="SUPFAM" id="SSF57850">
    <property type="entry name" value="RING/U-box"/>
    <property type="match status" value="1"/>
</dbReference>
<evidence type="ECO:0000259" key="10">
    <source>
        <dbReference type="PROSITE" id="PS50089"/>
    </source>
</evidence>
<dbReference type="Pfam" id="PF13639">
    <property type="entry name" value="zf-RING_2"/>
    <property type="match status" value="1"/>
</dbReference>
<sequence>MSTVETTLQLFFCHQCHHNVSVHLIPNVDPLCPTCNDGFLEEIDDPNPNLDPFEPLANFLSTFPIFFGDSRHPFENLETPSNSRRVLRASSGSGRVNPVERPDFDPFAFFQEYVEGLRAGGANIQFVFENHPSGGGDEGFPVNLGDYFMGQGLEQLIQQLAENDPNRYGTPPASKNAVEGLPDVVVDDKLLGSDLAQCAVCQDDFEKDMVVKQMPCKHVYHSECLLPWLELHNSCPVCRYELPTDDPDYENRARGSAASGDGNGNGNGNESSGNVRFGISGSGTDTGDDEEGGPLRGFMERTFSIMFRPRRSGGDNNGGGSGSGGPQNMDTN</sequence>
<evidence type="ECO:0000256" key="3">
    <source>
        <dbReference type="ARBA" id="ARBA00022679"/>
    </source>
</evidence>
<gene>
    <name evidence="11" type="ORF">POM88_015461</name>
</gene>
<dbReference type="EMBL" id="JAUIZM010000004">
    <property type="protein sequence ID" value="KAK1387283.1"/>
    <property type="molecule type" value="Genomic_DNA"/>
</dbReference>
<evidence type="ECO:0000313" key="12">
    <source>
        <dbReference type="Proteomes" id="UP001237642"/>
    </source>
</evidence>
<evidence type="ECO:0000256" key="7">
    <source>
        <dbReference type="ARBA" id="ARBA00022833"/>
    </source>
</evidence>
<dbReference type="SMART" id="SM00184">
    <property type="entry name" value="RING"/>
    <property type="match status" value="1"/>
</dbReference>